<dbReference type="AlphaFoldDB" id="A0A0E3S036"/>
<accession>A0A0E3S036</accession>
<dbReference type="GO" id="GO:0052592">
    <property type="term" value="F:oxidoreductase activity, acting on CH or CH2 groups, with an iron-sulfur protein as acceptor"/>
    <property type="evidence" value="ECO:0007669"/>
    <property type="project" value="TreeGrafter"/>
</dbReference>
<feature type="domain" description="4Fe-4S ferredoxin-type" evidence="1">
    <location>
        <begin position="39"/>
        <end position="66"/>
    </location>
</feature>
<gene>
    <name evidence="2" type="ORF">MSMAC_1863</name>
</gene>
<dbReference type="InterPro" id="IPR007345">
    <property type="entry name" value="Polysacch_pyruvyl_Trfase"/>
</dbReference>
<reference evidence="2 3" key="1">
    <citation type="submission" date="2014-07" db="EMBL/GenBank/DDBJ databases">
        <title>Methanogenic archaea and the global carbon cycle.</title>
        <authorList>
            <person name="Henriksen J.R."/>
            <person name="Luke J."/>
            <person name="Reinhart S."/>
            <person name="Benedict M.N."/>
            <person name="Youngblut N.D."/>
            <person name="Metcalf M.E."/>
            <person name="Whitaker R.J."/>
            <person name="Metcalf W.W."/>
        </authorList>
    </citation>
    <scope>NUCLEOTIDE SEQUENCE [LARGE SCALE GENOMIC DNA]</scope>
    <source>
        <strain evidence="2 3">C16</strain>
    </source>
</reference>
<dbReference type="InterPro" id="IPR007516">
    <property type="entry name" value="Co_F420_Hydgase/DH_bsu_N"/>
</dbReference>
<dbReference type="PATRIC" id="fig|1434113.4.peg.2333"/>
<evidence type="ECO:0000259" key="1">
    <source>
        <dbReference type="PROSITE" id="PS51379"/>
    </source>
</evidence>
<organism evidence="2 3">
    <name type="scientific">Methanosarcina mazei C16</name>
    <dbReference type="NCBI Taxonomy" id="1434113"/>
    <lineage>
        <taxon>Archaea</taxon>
        <taxon>Methanobacteriati</taxon>
        <taxon>Methanobacteriota</taxon>
        <taxon>Stenosarchaea group</taxon>
        <taxon>Methanomicrobia</taxon>
        <taxon>Methanosarcinales</taxon>
        <taxon>Methanosarcinaceae</taxon>
        <taxon>Methanosarcina</taxon>
    </lineage>
</organism>
<dbReference type="Gene3D" id="3.30.70.20">
    <property type="match status" value="1"/>
</dbReference>
<dbReference type="PANTHER" id="PTHR31332:SF0">
    <property type="entry name" value="7-HYDROXYMETHYL CHLOROPHYLL A REDUCTASE, CHLOROPLASTIC"/>
    <property type="match status" value="1"/>
</dbReference>
<dbReference type="InterPro" id="IPR045220">
    <property type="entry name" value="FRHB/FDHB/HCAR-like"/>
</dbReference>
<dbReference type="PANTHER" id="PTHR31332">
    <property type="entry name" value="7-HYDROXYMETHYL CHLOROPHYLL A REDUCTASE, CHLOROPLASTIC"/>
    <property type="match status" value="1"/>
</dbReference>
<evidence type="ECO:0000313" key="2">
    <source>
        <dbReference type="EMBL" id="AKB71753.1"/>
    </source>
</evidence>
<dbReference type="HOGENOM" id="CLU_335138_0_0_2"/>
<sequence>MNKSNVMLTRELNLCVSCEICVISCPKKCIDIEYKFGQFLPKVNSSVCIKCGVCLNSCPGIDIDPLNIRNQTAITEEMLDVEPIESYTGYTNNLNIRQICTSGGLITSLAVELIRKKEFDGVFVLKFHSFRGESARLMLTDQIDEILNSSKSKYIPVSVYNVIMELKKRSNEKYVIIGTPCQISGIKKYLKTSSLNENNLLFLGLFCDKTLNFNIVKYFEERYRKSNESMNKFEFRTKEKYGWPGNLKLYFDSGREVLVDRNERMRLKSFFQLNRCLFCYDKLNMFADISFGDCYIKGKEDLNGKSSIVVRTKEGSEILGKYSYLFNLEKEKIEEIRKSQNIIDKAENIENIKILSLKDNISFKSAIISERSNTNNKIESSKLRLSKQRLARLQRHIKWGMNYNKSRIKSYLFIYKTYNIGKKMKKAISLSTVLGLTVVRDILESILKKRSRNFKDIPKKNVIIVGGELFNKGAQAMTFTTVDQIRRRFPDKNIYLFSTPDFHRSKNEKEIYNFKILPWSMSIKLESLNSDSKIPIKNNSSKIPDEVSNTLINSDMIIDISGYALSSQWGFFVSLSYLTNLIVAKKYSIPYYIFPQSLGPFDYSLKQKIILYPLMKLYLWYPIKIYARENEGLKYMQYFTKRNLDISKDIVLLNNGYNLPNIYNENFALRDVKIEPNSVGIIPNIRVVERLGLQKINQLYTLIINKLINQGKTVYLLRHSAEDLEISQKLKDLYPDDKQVKLISDDFNALELENIIKQFDFIIASRFHSIVHSYKNGIPAIVIGWATKYFELLESFDQIDYFFDGRYEIDVNKLESDLEKMLCCYELESEKIIIILSMLNSKNVFDEIVIN</sequence>
<protein>
    <recommendedName>
        <fullName evidence="1">4Fe-4S ferredoxin-type domain-containing protein</fullName>
    </recommendedName>
</protein>
<feature type="domain" description="4Fe-4S ferredoxin-type" evidence="1">
    <location>
        <begin position="6"/>
        <end position="35"/>
    </location>
</feature>
<dbReference type="Proteomes" id="UP000033071">
    <property type="component" value="Chromosome"/>
</dbReference>
<dbReference type="InterPro" id="IPR017900">
    <property type="entry name" value="4Fe4S_Fe_S_CS"/>
</dbReference>
<dbReference type="KEGG" id="mmac:MSMAC_1863"/>
<dbReference type="EMBL" id="CP009514">
    <property type="protein sequence ID" value="AKB71753.1"/>
    <property type="molecule type" value="Genomic_DNA"/>
</dbReference>
<name>A0A0E3S036_METMZ</name>
<dbReference type="PROSITE" id="PS00198">
    <property type="entry name" value="4FE4S_FER_1"/>
    <property type="match status" value="2"/>
</dbReference>
<dbReference type="InterPro" id="IPR017896">
    <property type="entry name" value="4Fe4S_Fe-S-bd"/>
</dbReference>
<dbReference type="SUPFAM" id="SSF54862">
    <property type="entry name" value="4Fe-4S ferredoxins"/>
    <property type="match status" value="1"/>
</dbReference>
<proteinExistence type="predicted"/>
<dbReference type="InterPro" id="IPR007525">
    <property type="entry name" value="FrhB_FdhB_C"/>
</dbReference>
<dbReference type="PROSITE" id="PS51379">
    <property type="entry name" value="4FE4S_FER_2"/>
    <property type="match status" value="2"/>
</dbReference>
<evidence type="ECO:0000313" key="3">
    <source>
        <dbReference type="Proteomes" id="UP000033071"/>
    </source>
</evidence>
<dbReference type="Pfam" id="PF04432">
    <property type="entry name" value="FrhB_FdhB_C"/>
    <property type="match status" value="1"/>
</dbReference>
<dbReference type="Pfam" id="PF04422">
    <property type="entry name" value="FrhB_FdhB_N"/>
    <property type="match status" value="1"/>
</dbReference>
<dbReference type="Pfam" id="PF04230">
    <property type="entry name" value="PS_pyruv_trans"/>
    <property type="match status" value="1"/>
</dbReference>